<reference evidence="7 8" key="1">
    <citation type="submission" date="2019-06" db="EMBL/GenBank/DDBJ databases">
        <title>Sequencing the genomes of 1000 actinobacteria strains.</title>
        <authorList>
            <person name="Klenk H.-P."/>
        </authorList>
    </citation>
    <scope>NUCLEOTIDE SEQUENCE [LARGE SCALE GENOMIC DNA]</scope>
    <source>
        <strain evidence="7 8">DSM 45301</strain>
    </source>
</reference>
<dbReference type="AlphaFoldDB" id="A0A543D0X5"/>
<dbReference type="SUPFAM" id="SSF55811">
    <property type="entry name" value="Nudix"/>
    <property type="match status" value="1"/>
</dbReference>
<evidence type="ECO:0000256" key="3">
    <source>
        <dbReference type="ARBA" id="ARBA00022801"/>
    </source>
</evidence>
<dbReference type="PROSITE" id="PS51462">
    <property type="entry name" value="NUDIX"/>
    <property type="match status" value="1"/>
</dbReference>
<dbReference type="InterPro" id="IPR020476">
    <property type="entry name" value="Nudix_hydrolase"/>
</dbReference>
<comment type="cofactor">
    <cofactor evidence="1">
        <name>Mg(2+)</name>
        <dbReference type="ChEBI" id="CHEBI:18420"/>
    </cofactor>
</comment>
<dbReference type="PROSITE" id="PS00893">
    <property type="entry name" value="NUDIX_BOX"/>
    <property type="match status" value="1"/>
</dbReference>
<dbReference type="Proteomes" id="UP000315677">
    <property type="component" value="Unassembled WGS sequence"/>
</dbReference>
<dbReference type="GO" id="GO:0016787">
    <property type="term" value="F:hydrolase activity"/>
    <property type="evidence" value="ECO:0007669"/>
    <property type="project" value="UniProtKB-KW"/>
</dbReference>
<comment type="similarity">
    <text evidence="2 5">Belongs to the Nudix hydrolase family.</text>
</comment>
<proteinExistence type="inferred from homology"/>
<feature type="domain" description="Nudix hydrolase" evidence="6">
    <location>
        <begin position="16"/>
        <end position="146"/>
    </location>
</feature>
<evidence type="ECO:0000256" key="4">
    <source>
        <dbReference type="ARBA" id="ARBA00022842"/>
    </source>
</evidence>
<dbReference type="PANTHER" id="PTHR43046:SF12">
    <property type="entry name" value="GDP-MANNOSE MANNOSYL HYDROLASE"/>
    <property type="match status" value="1"/>
</dbReference>
<evidence type="ECO:0000256" key="5">
    <source>
        <dbReference type="RuleBase" id="RU003476"/>
    </source>
</evidence>
<dbReference type="PRINTS" id="PR00502">
    <property type="entry name" value="NUDIXFAMILY"/>
</dbReference>
<dbReference type="Pfam" id="PF00293">
    <property type="entry name" value="NUDIX"/>
    <property type="match status" value="1"/>
</dbReference>
<evidence type="ECO:0000313" key="8">
    <source>
        <dbReference type="Proteomes" id="UP000315677"/>
    </source>
</evidence>
<keyword evidence="4" id="KW-0460">Magnesium</keyword>
<dbReference type="InterPro" id="IPR000086">
    <property type="entry name" value="NUDIX_hydrolase_dom"/>
</dbReference>
<evidence type="ECO:0000256" key="2">
    <source>
        <dbReference type="ARBA" id="ARBA00005582"/>
    </source>
</evidence>
<keyword evidence="3 5" id="KW-0378">Hydrolase</keyword>
<dbReference type="InterPro" id="IPR015797">
    <property type="entry name" value="NUDIX_hydrolase-like_dom_sf"/>
</dbReference>
<organism evidence="7 8">
    <name type="scientific">Pseudonocardia kunmingensis</name>
    <dbReference type="NCBI Taxonomy" id="630975"/>
    <lineage>
        <taxon>Bacteria</taxon>
        <taxon>Bacillati</taxon>
        <taxon>Actinomycetota</taxon>
        <taxon>Actinomycetes</taxon>
        <taxon>Pseudonocardiales</taxon>
        <taxon>Pseudonocardiaceae</taxon>
        <taxon>Pseudonocardia</taxon>
    </lineage>
</organism>
<dbReference type="Gene3D" id="3.90.79.10">
    <property type="entry name" value="Nucleoside Triphosphate Pyrophosphohydrolase"/>
    <property type="match status" value="1"/>
</dbReference>
<dbReference type="EMBL" id="VFPA01000006">
    <property type="protein sequence ID" value="TQM02838.1"/>
    <property type="molecule type" value="Genomic_DNA"/>
</dbReference>
<dbReference type="InterPro" id="IPR020084">
    <property type="entry name" value="NUDIX_hydrolase_CS"/>
</dbReference>
<sequence length="160" mass="17900">MDPHFAHLAEGNARQARKRVAADVLIRDEAGRVLLVDPTYKEGWDLPGGMVEANESPRSGALRELDEELGLEPTLGRPLVVEWVGAHGPWDDQIVFVFDGGVILDTEVRSIRVRDREIAAWRFFDVDAARSEMREHVGRRLRAAVDSLESGATRYLERGA</sequence>
<accession>A0A543D0X5</accession>
<evidence type="ECO:0000313" key="7">
    <source>
        <dbReference type="EMBL" id="TQM02838.1"/>
    </source>
</evidence>
<dbReference type="PANTHER" id="PTHR43046">
    <property type="entry name" value="GDP-MANNOSE MANNOSYL HYDROLASE"/>
    <property type="match status" value="1"/>
</dbReference>
<evidence type="ECO:0000259" key="6">
    <source>
        <dbReference type="PROSITE" id="PS51462"/>
    </source>
</evidence>
<name>A0A543D0X5_9PSEU</name>
<evidence type="ECO:0000256" key="1">
    <source>
        <dbReference type="ARBA" id="ARBA00001946"/>
    </source>
</evidence>
<comment type="caution">
    <text evidence="7">The sequence shown here is derived from an EMBL/GenBank/DDBJ whole genome shotgun (WGS) entry which is preliminary data.</text>
</comment>
<dbReference type="CDD" id="cd18876">
    <property type="entry name" value="NUDIX_Hydrolase"/>
    <property type="match status" value="1"/>
</dbReference>
<protein>
    <submittedName>
        <fullName evidence="7">ADP-ribose pyrophosphatase YjhB (NUDIX family)</fullName>
    </submittedName>
</protein>
<keyword evidence="8" id="KW-1185">Reference proteome</keyword>
<dbReference type="RefSeq" id="WP_246107037.1">
    <property type="nucleotide sequence ID" value="NZ_VFPA01000006.1"/>
</dbReference>
<gene>
    <name evidence="7" type="ORF">FB558_7481</name>
</gene>